<comment type="caution">
    <text evidence="2">The sequence shown here is derived from an EMBL/GenBank/DDBJ whole genome shotgun (WGS) entry which is preliminary data.</text>
</comment>
<dbReference type="Proteomes" id="UP000299102">
    <property type="component" value="Unassembled WGS sequence"/>
</dbReference>
<organism evidence="2 3">
    <name type="scientific">Eumeta variegata</name>
    <name type="common">Bagworm moth</name>
    <name type="synonym">Eumeta japonica</name>
    <dbReference type="NCBI Taxonomy" id="151549"/>
    <lineage>
        <taxon>Eukaryota</taxon>
        <taxon>Metazoa</taxon>
        <taxon>Ecdysozoa</taxon>
        <taxon>Arthropoda</taxon>
        <taxon>Hexapoda</taxon>
        <taxon>Insecta</taxon>
        <taxon>Pterygota</taxon>
        <taxon>Neoptera</taxon>
        <taxon>Endopterygota</taxon>
        <taxon>Lepidoptera</taxon>
        <taxon>Glossata</taxon>
        <taxon>Ditrysia</taxon>
        <taxon>Tineoidea</taxon>
        <taxon>Psychidae</taxon>
        <taxon>Oiketicinae</taxon>
        <taxon>Eumeta</taxon>
    </lineage>
</organism>
<dbReference type="EMBL" id="BGZK01000643">
    <property type="protein sequence ID" value="GBP54319.1"/>
    <property type="molecule type" value="Genomic_DNA"/>
</dbReference>
<evidence type="ECO:0000313" key="3">
    <source>
        <dbReference type="Proteomes" id="UP000299102"/>
    </source>
</evidence>
<reference evidence="2 3" key="1">
    <citation type="journal article" date="2019" name="Commun. Biol.">
        <title>The bagworm genome reveals a unique fibroin gene that provides high tensile strength.</title>
        <authorList>
            <person name="Kono N."/>
            <person name="Nakamura H."/>
            <person name="Ohtoshi R."/>
            <person name="Tomita M."/>
            <person name="Numata K."/>
            <person name="Arakawa K."/>
        </authorList>
    </citation>
    <scope>NUCLEOTIDE SEQUENCE [LARGE SCALE GENOMIC DNA]</scope>
</reference>
<feature type="compositionally biased region" description="Basic and acidic residues" evidence="1">
    <location>
        <begin position="67"/>
        <end position="84"/>
    </location>
</feature>
<dbReference type="AlphaFoldDB" id="A0A4C1WVQ9"/>
<evidence type="ECO:0000313" key="2">
    <source>
        <dbReference type="EMBL" id="GBP54319.1"/>
    </source>
</evidence>
<proteinExistence type="predicted"/>
<accession>A0A4C1WVQ9</accession>
<protein>
    <submittedName>
        <fullName evidence="2">Uncharacterized protein</fullName>
    </submittedName>
</protein>
<feature type="region of interest" description="Disordered" evidence="1">
    <location>
        <begin position="44"/>
        <end position="87"/>
    </location>
</feature>
<gene>
    <name evidence="2" type="ORF">EVAR_32666_1</name>
</gene>
<evidence type="ECO:0000256" key="1">
    <source>
        <dbReference type="SAM" id="MobiDB-lite"/>
    </source>
</evidence>
<name>A0A4C1WVQ9_EUMVA</name>
<keyword evidence="3" id="KW-1185">Reference proteome</keyword>
<sequence>MPHVLSFNARRAVHRAAGPSLSRLSGDRRSAPYLAVRMISGRSPVDELPGPARLPARDHRGRRRERRASWKRDVTCTDRSETSKTSEASYYKPRGALPHETASVVFACALTSERGRDKITAPLLDTHTHTLTYIQDRLIFSKFTHLTQREAHSCAYADLQIIILVSDDIYFHRLRIPSSKRPRLRPDHRLLAARAPAGGLCPRSRIVFLCTGSQAASIIRSDAVI</sequence>